<dbReference type="GO" id="GO:0046872">
    <property type="term" value="F:metal ion binding"/>
    <property type="evidence" value="ECO:0007669"/>
    <property type="project" value="UniProtKB-KW"/>
</dbReference>
<evidence type="ECO:0000256" key="6">
    <source>
        <dbReference type="ARBA" id="ARBA00022737"/>
    </source>
</evidence>
<keyword evidence="4" id="KW-0963">Cytoplasm</keyword>
<keyword evidence="11" id="KW-0206">Cytoskeleton</keyword>
<dbReference type="SUPFAM" id="SSF57716">
    <property type="entry name" value="Glucocorticoid receptor-like (DNA-binding domain)"/>
    <property type="match status" value="2"/>
</dbReference>
<evidence type="ECO:0000256" key="2">
    <source>
        <dbReference type="ARBA" id="ARBA00004246"/>
    </source>
</evidence>
<dbReference type="Gene3D" id="2.10.110.10">
    <property type="entry name" value="Cysteine Rich Protein"/>
    <property type="match status" value="3"/>
</dbReference>
<feature type="domain" description="LIM zinc-binding" evidence="14">
    <location>
        <begin position="191"/>
        <end position="260"/>
    </location>
</feature>
<dbReference type="Proteomes" id="UP000265000">
    <property type="component" value="Unplaced"/>
</dbReference>
<keyword evidence="5 13" id="KW-0479">Metal-binding</keyword>
<evidence type="ECO:0000256" key="1">
    <source>
        <dbReference type="ARBA" id="ARBA00004245"/>
    </source>
</evidence>
<dbReference type="Pfam" id="PF00412">
    <property type="entry name" value="LIM"/>
    <property type="match status" value="3"/>
</dbReference>
<dbReference type="GO" id="GO:0005737">
    <property type="term" value="C:cytoplasm"/>
    <property type="evidence" value="ECO:0007669"/>
    <property type="project" value="TreeGrafter"/>
</dbReference>
<keyword evidence="8" id="KW-0130">Cell adhesion</keyword>
<evidence type="ECO:0000259" key="14">
    <source>
        <dbReference type="PROSITE" id="PS50023"/>
    </source>
</evidence>
<comment type="similarity">
    <text evidence="3">Belongs to the zyxin/ajuba family.</text>
</comment>
<dbReference type="SMART" id="SM00132">
    <property type="entry name" value="LIM"/>
    <property type="match status" value="3"/>
</dbReference>
<dbReference type="PROSITE" id="PS50023">
    <property type="entry name" value="LIM_DOMAIN_2"/>
    <property type="match status" value="3"/>
</dbReference>
<evidence type="ECO:0000256" key="5">
    <source>
        <dbReference type="ARBA" id="ARBA00022723"/>
    </source>
</evidence>
<feature type="domain" description="LIM zinc-binding" evidence="14">
    <location>
        <begin position="70"/>
        <end position="129"/>
    </location>
</feature>
<keyword evidence="9" id="KW-0965">Cell junction</keyword>
<evidence type="ECO:0000313" key="15">
    <source>
        <dbReference type="Ensembl" id="ENSFHEP00000000693.1"/>
    </source>
</evidence>
<dbReference type="GO" id="GO:0001725">
    <property type="term" value="C:stress fiber"/>
    <property type="evidence" value="ECO:0007669"/>
    <property type="project" value="TreeGrafter"/>
</dbReference>
<evidence type="ECO:0000256" key="10">
    <source>
        <dbReference type="ARBA" id="ARBA00023038"/>
    </source>
</evidence>
<evidence type="ECO:0000256" key="4">
    <source>
        <dbReference type="ARBA" id="ARBA00022490"/>
    </source>
</evidence>
<organism evidence="15 16">
    <name type="scientific">Fundulus heteroclitus</name>
    <name type="common">Killifish</name>
    <name type="synonym">Mummichog</name>
    <dbReference type="NCBI Taxonomy" id="8078"/>
    <lineage>
        <taxon>Eukaryota</taxon>
        <taxon>Metazoa</taxon>
        <taxon>Chordata</taxon>
        <taxon>Craniata</taxon>
        <taxon>Vertebrata</taxon>
        <taxon>Euteleostomi</taxon>
        <taxon>Actinopterygii</taxon>
        <taxon>Neopterygii</taxon>
        <taxon>Teleostei</taxon>
        <taxon>Neoteleostei</taxon>
        <taxon>Acanthomorphata</taxon>
        <taxon>Ovalentaria</taxon>
        <taxon>Atherinomorphae</taxon>
        <taxon>Cyprinodontiformes</taxon>
        <taxon>Fundulidae</taxon>
        <taxon>Fundulus</taxon>
    </lineage>
</organism>
<dbReference type="Ensembl" id="ENSFHET00000015106.1">
    <property type="protein sequence ID" value="ENSFHEP00000000693.1"/>
    <property type="gene ID" value="ENSFHEG00000001416.1"/>
</dbReference>
<dbReference type="GO" id="GO:0007155">
    <property type="term" value="P:cell adhesion"/>
    <property type="evidence" value="ECO:0007669"/>
    <property type="project" value="UniProtKB-KW"/>
</dbReference>
<evidence type="ECO:0000313" key="16">
    <source>
        <dbReference type="Proteomes" id="UP000265000"/>
    </source>
</evidence>
<evidence type="ECO:0000256" key="13">
    <source>
        <dbReference type="PROSITE-ProRule" id="PRU00125"/>
    </source>
</evidence>
<feature type="domain" description="LIM zinc-binding" evidence="14">
    <location>
        <begin position="130"/>
        <end position="190"/>
    </location>
</feature>
<dbReference type="STRING" id="8078.ENSFHEP00000000693"/>
<proteinExistence type="inferred from homology"/>
<reference evidence="15" key="1">
    <citation type="submission" date="2025-08" db="UniProtKB">
        <authorList>
            <consortium name="Ensembl"/>
        </authorList>
    </citation>
    <scope>IDENTIFICATION</scope>
</reference>
<dbReference type="GO" id="GO:0007179">
    <property type="term" value="P:transforming growth factor beta receptor signaling pathway"/>
    <property type="evidence" value="ECO:0007669"/>
    <property type="project" value="TreeGrafter"/>
</dbReference>
<evidence type="ECO:0000256" key="12">
    <source>
        <dbReference type="ARBA" id="ARBA00039396"/>
    </source>
</evidence>
<dbReference type="InterPro" id="IPR001781">
    <property type="entry name" value="Znf_LIM"/>
</dbReference>
<evidence type="ECO:0000256" key="7">
    <source>
        <dbReference type="ARBA" id="ARBA00022833"/>
    </source>
</evidence>
<reference evidence="15" key="2">
    <citation type="submission" date="2025-09" db="UniProtKB">
        <authorList>
            <consortium name="Ensembl"/>
        </authorList>
    </citation>
    <scope>IDENTIFICATION</scope>
</reference>
<accession>A0A3Q2SP29</accession>
<comment type="subcellular location">
    <subcellularLocation>
        <location evidence="2">Cell junction</location>
        <location evidence="2">Focal adhesion</location>
    </subcellularLocation>
    <subcellularLocation>
        <location evidence="1">Cytoplasm</location>
        <location evidence="1">Cytoskeleton</location>
    </subcellularLocation>
</comment>
<name>A0A3Q2SP29_FUNHE</name>
<dbReference type="PANTHER" id="PTHR24212">
    <property type="entry name" value="ZYXIN/TRIP6"/>
    <property type="match status" value="1"/>
</dbReference>
<dbReference type="FunFam" id="2.10.110.10:FF:000057">
    <property type="entry name" value="Zyxin"/>
    <property type="match status" value="1"/>
</dbReference>
<dbReference type="PANTHER" id="PTHR24212:SF1">
    <property type="entry name" value="ZYXIN"/>
    <property type="match status" value="1"/>
</dbReference>
<keyword evidence="10 13" id="KW-0440">LIM domain</keyword>
<sequence length="260" mass="28560">VAMKPSYPRLIFLLPAVKNRPLSVPTPPDPAPAPGCAVSSDMKKLQQREKIIKYFDKDKPAPVITSGSSKVCGKCGEALSSTQTALKALDKVFHASCFCCMSCCRPLQGLPFHDREGSPQCEGCYKNSLPACSRCGEKITDCLLKAMGRCFHPRCFLCSTCSCKLEGGPFVAGEDNQPYCVQDYHRRFSPRCESCKEPIIPAPGSEEMVKVVALGKNFHVKCYRCEDCARLLSPEGDKCPGYPLDGRILCIKCCSKRTKQ</sequence>
<protein>
    <recommendedName>
        <fullName evidence="12">Zyxin</fullName>
    </recommendedName>
</protein>
<evidence type="ECO:0000256" key="8">
    <source>
        <dbReference type="ARBA" id="ARBA00022889"/>
    </source>
</evidence>
<keyword evidence="16" id="KW-1185">Reference proteome</keyword>
<dbReference type="GeneTree" id="ENSGT00940000154273"/>
<dbReference type="AlphaFoldDB" id="A0A3Q2SP29"/>
<dbReference type="GO" id="GO:0005925">
    <property type="term" value="C:focal adhesion"/>
    <property type="evidence" value="ECO:0007669"/>
    <property type="project" value="UniProtKB-SubCell"/>
</dbReference>
<evidence type="ECO:0000256" key="9">
    <source>
        <dbReference type="ARBA" id="ARBA00022949"/>
    </source>
</evidence>
<keyword evidence="6" id="KW-0677">Repeat</keyword>
<keyword evidence="7 13" id="KW-0862">Zinc</keyword>
<dbReference type="GO" id="GO:0007229">
    <property type="term" value="P:integrin-mediated signaling pathway"/>
    <property type="evidence" value="ECO:0007669"/>
    <property type="project" value="TreeGrafter"/>
</dbReference>
<evidence type="ECO:0000256" key="3">
    <source>
        <dbReference type="ARBA" id="ARBA00009611"/>
    </source>
</evidence>
<evidence type="ECO:0000256" key="11">
    <source>
        <dbReference type="ARBA" id="ARBA00023212"/>
    </source>
</evidence>